<comment type="caution">
    <text evidence="5">Lacks conserved residue(s) required for the propagation of feature annotation.</text>
</comment>
<dbReference type="OrthoDB" id="9810297at2"/>
<feature type="active site" description="Nucleophile" evidence="5">
    <location>
        <position position="341"/>
    </location>
</feature>
<keyword evidence="3 5" id="KW-0949">S-adenosyl-L-methionine</keyword>
<feature type="domain" description="SAM-dependent MTase RsmB/NOP-type" evidence="6">
    <location>
        <begin position="136"/>
        <end position="391"/>
    </location>
</feature>
<sequence>MTPAARVQAAIEILDEILAGAPAERTLTRWARRSRYAGSKDRAALRDLVFDALRCRRSLAALGGAETGRGLMLGACRRDGVDPDTIFQNARYAPAPLTSAERAAGRQPETAAERLDIPDWLWPRLVASLHDRAAPVAQALRSRAPVHLRVNVARCGRDAAMAVLAEDGVHCIPHPASSAALEVVRGSRRVSSSRAYRDGLVELQDAGSQAIAEALPLRDGMRVLDYCAGGGGKTLAMAARARLDLFAHDAAPSRMKNLPQRAERAGVSVKIVDAAEARRHRYDLVLCDVPCTGSGAWRRAPEGKWRLGPDRLQTLLRTQAGILDETAVLVAPDGTLAYATCSVLQEENHAQIAAFRQREPGWTLRGEYHWLPDAGTDGFYLALLTRQPDGP</sequence>
<evidence type="ECO:0000256" key="5">
    <source>
        <dbReference type="PROSITE-ProRule" id="PRU01023"/>
    </source>
</evidence>
<keyword evidence="2 5" id="KW-0808">Transferase</keyword>
<dbReference type="PANTHER" id="PTHR22807">
    <property type="entry name" value="NOP2 YEAST -RELATED NOL1/NOP2/FMU SUN DOMAIN-CONTAINING"/>
    <property type="match status" value="1"/>
</dbReference>
<gene>
    <name evidence="7" type="ORF">SAMN05421751_101422</name>
</gene>
<keyword evidence="4 5" id="KW-0694">RNA-binding</keyword>
<dbReference type="AlphaFoldDB" id="A0A1H5SCK0"/>
<dbReference type="Pfam" id="PF01189">
    <property type="entry name" value="Methyltr_RsmB-F"/>
    <property type="match status" value="1"/>
</dbReference>
<evidence type="ECO:0000256" key="2">
    <source>
        <dbReference type="ARBA" id="ARBA00022679"/>
    </source>
</evidence>
<dbReference type="InterPro" id="IPR023267">
    <property type="entry name" value="RCMT"/>
</dbReference>
<dbReference type="PROSITE" id="PS51686">
    <property type="entry name" value="SAM_MT_RSMB_NOP"/>
    <property type="match status" value="1"/>
</dbReference>
<dbReference type="Pfam" id="PF22458">
    <property type="entry name" value="RsmF-B_ferredox"/>
    <property type="match status" value="1"/>
</dbReference>
<organism evidence="7 8">
    <name type="scientific">Jhaorihella thermophila</name>
    <dbReference type="NCBI Taxonomy" id="488547"/>
    <lineage>
        <taxon>Bacteria</taxon>
        <taxon>Pseudomonadati</taxon>
        <taxon>Pseudomonadota</taxon>
        <taxon>Alphaproteobacteria</taxon>
        <taxon>Rhodobacterales</taxon>
        <taxon>Paracoccaceae</taxon>
        <taxon>Jhaorihella</taxon>
    </lineage>
</organism>
<evidence type="ECO:0000256" key="1">
    <source>
        <dbReference type="ARBA" id="ARBA00022603"/>
    </source>
</evidence>
<dbReference type="SUPFAM" id="SSF53335">
    <property type="entry name" value="S-adenosyl-L-methionine-dependent methyltransferases"/>
    <property type="match status" value="1"/>
</dbReference>
<dbReference type="Gene3D" id="3.30.70.1170">
    <property type="entry name" value="Sun protein, domain 3"/>
    <property type="match status" value="1"/>
</dbReference>
<dbReference type="GO" id="GO:0008173">
    <property type="term" value="F:RNA methyltransferase activity"/>
    <property type="evidence" value="ECO:0007669"/>
    <property type="project" value="InterPro"/>
</dbReference>
<keyword evidence="8" id="KW-1185">Reference proteome</keyword>
<dbReference type="InterPro" id="IPR054728">
    <property type="entry name" value="RsmB-like_ferredoxin"/>
</dbReference>
<dbReference type="EMBL" id="FNVD01000001">
    <property type="protein sequence ID" value="SEF47551.1"/>
    <property type="molecule type" value="Genomic_DNA"/>
</dbReference>
<reference evidence="8" key="1">
    <citation type="submission" date="2016-10" db="EMBL/GenBank/DDBJ databases">
        <authorList>
            <person name="Varghese N."/>
            <person name="Submissions S."/>
        </authorList>
    </citation>
    <scope>NUCLEOTIDE SEQUENCE [LARGE SCALE GENOMIC DNA]</scope>
    <source>
        <strain evidence="8">DSM 23413</strain>
    </source>
</reference>
<feature type="binding site" evidence="5">
    <location>
        <position position="249"/>
    </location>
    <ligand>
        <name>S-adenosyl-L-methionine</name>
        <dbReference type="ChEBI" id="CHEBI:59789"/>
    </ligand>
</feature>
<proteinExistence type="inferred from homology"/>
<dbReference type="RefSeq" id="WP_104006435.1">
    <property type="nucleotide sequence ID" value="NZ_FNVD01000001.1"/>
</dbReference>
<protein>
    <submittedName>
        <fullName evidence="7">16S rRNA (Cytosine967-C5)-methyltransferase</fullName>
    </submittedName>
</protein>
<dbReference type="InterPro" id="IPR049560">
    <property type="entry name" value="MeTrfase_RsmB-F_NOP2_cat"/>
</dbReference>
<name>A0A1H5SCK0_9RHOB</name>
<evidence type="ECO:0000313" key="8">
    <source>
        <dbReference type="Proteomes" id="UP000236742"/>
    </source>
</evidence>
<dbReference type="GO" id="GO:0003723">
    <property type="term" value="F:RNA binding"/>
    <property type="evidence" value="ECO:0007669"/>
    <property type="project" value="UniProtKB-UniRule"/>
</dbReference>
<evidence type="ECO:0000259" key="6">
    <source>
        <dbReference type="PROSITE" id="PS51686"/>
    </source>
</evidence>
<evidence type="ECO:0000256" key="3">
    <source>
        <dbReference type="ARBA" id="ARBA00022691"/>
    </source>
</evidence>
<dbReference type="Gene3D" id="3.40.50.150">
    <property type="entry name" value="Vaccinia Virus protein VP39"/>
    <property type="match status" value="1"/>
</dbReference>
<feature type="binding site" evidence="5">
    <location>
        <position position="288"/>
    </location>
    <ligand>
        <name>S-adenosyl-L-methionine</name>
        <dbReference type="ChEBI" id="CHEBI:59789"/>
    </ligand>
</feature>
<dbReference type="InterPro" id="IPR001678">
    <property type="entry name" value="MeTrfase_RsmB-F_NOP2_dom"/>
</dbReference>
<evidence type="ECO:0000256" key="4">
    <source>
        <dbReference type="ARBA" id="ARBA00022884"/>
    </source>
</evidence>
<dbReference type="PANTHER" id="PTHR22807:SF53">
    <property type="entry name" value="RIBOSOMAL RNA SMALL SUBUNIT METHYLTRANSFERASE B-RELATED"/>
    <property type="match status" value="1"/>
</dbReference>
<dbReference type="PRINTS" id="PR02008">
    <property type="entry name" value="RCMTFAMILY"/>
</dbReference>
<accession>A0A1H5SCK0</accession>
<keyword evidence="1 5" id="KW-0489">Methyltransferase</keyword>
<comment type="similarity">
    <text evidence="5">Belongs to the class I-like SAM-binding methyltransferase superfamily. RsmB/NOP family.</text>
</comment>
<dbReference type="InterPro" id="IPR029063">
    <property type="entry name" value="SAM-dependent_MTases_sf"/>
</dbReference>
<evidence type="ECO:0000313" key="7">
    <source>
        <dbReference type="EMBL" id="SEF47551.1"/>
    </source>
</evidence>
<dbReference type="Proteomes" id="UP000236742">
    <property type="component" value="Unassembled WGS sequence"/>
</dbReference>
<dbReference type="GO" id="GO:0001510">
    <property type="term" value="P:RNA methylation"/>
    <property type="evidence" value="ECO:0007669"/>
    <property type="project" value="InterPro"/>
</dbReference>
<feature type="binding site" evidence="5">
    <location>
        <position position="273"/>
    </location>
    <ligand>
        <name>S-adenosyl-L-methionine</name>
        <dbReference type="ChEBI" id="CHEBI:59789"/>
    </ligand>
</feature>